<dbReference type="AlphaFoldDB" id="A0A1G9I6E6"/>
<dbReference type="STRING" id="1121325.SAMN04515677_101120"/>
<feature type="domain" description="DUF4130" evidence="1">
    <location>
        <begin position="86"/>
        <end position="243"/>
    </location>
</feature>
<organism evidence="2 3">
    <name type="scientific">Romboutsia lituseburensis DSM 797</name>
    <dbReference type="NCBI Taxonomy" id="1121325"/>
    <lineage>
        <taxon>Bacteria</taxon>
        <taxon>Bacillati</taxon>
        <taxon>Bacillota</taxon>
        <taxon>Clostridia</taxon>
        <taxon>Peptostreptococcales</taxon>
        <taxon>Peptostreptococcaceae</taxon>
        <taxon>Romboutsia</taxon>
    </lineage>
</organism>
<dbReference type="NCBIfam" id="TIGR03915">
    <property type="entry name" value="SAM_7_link_chp"/>
    <property type="match status" value="1"/>
</dbReference>
<evidence type="ECO:0000259" key="1">
    <source>
        <dbReference type="Pfam" id="PF13566"/>
    </source>
</evidence>
<dbReference type="RefSeq" id="WP_092721837.1">
    <property type="nucleotide sequence ID" value="NZ_FNGW01000001.1"/>
</dbReference>
<evidence type="ECO:0000313" key="3">
    <source>
        <dbReference type="Proteomes" id="UP000199068"/>
    </source>
</evidence>
<dbReference type="InterPro" id="IPR025404">
    <property type="entry name" value="DUF4130"/>
</dbReference>
<evidence type="ECO:0000313" key="2">
    <source>
        <dbReference type="EMBL" id="SDL20666.1"/>
    </source>
</evidence>
<proteinExistence type="predicted"/>
<accession>A0A1G9I6E6</accession>
<gene>
    <name evidence="2" type="ORF">SAMN04515677_101120</name>
</gene>
<reference evidence="2 3" key="1">
    <citation type="submission" date="2016-10" db="EMBL/GenBank/DDBJ databases">
        <authorList>
            <person name="de Groot N.N."/>
        </authorList>
    </citation>
    <scope>NUCLEOTIDE SEQUENCE [LARGE SCALE GENOMIC DNA]</scope>
    <source>
        <strain evidence="2 3">DSM 797</strain>
    </source>
</reference>
<name>A0A1G9I6E6_9FIRM</name>
<dbReference type="Pfam" id="PF13566">
    <property type="entry name" value="DUF4130"/>
    <property type="match status" value="1"/>
</dbReference>
<dbReference type="Proteomes" id="UP000199068">
    <property type="component" value="Unassembled WGS sequence"/>
</dbReference>
<sequence length="253" mass="30363">MIVYLFDGSFEGLLTSIYDSYYSKPHADYIYSKQQYKYNLLDDAKHIDTDLEKYEKVYKAIETKISKNALNKIYLAYLSDMYDCYSYIYRYVVMGFKVGCEIDLHKNNDTVIYIDNCAKKVSLERHRMMGFVRFKSFNNILISKINPTHNVLELIAKHFSKRLSNENFIIYDENRDLALIYNKSSYYITNVDDKFKKMLESIDDNFYEELWSEYFNSVNIPERENKKLQSRMMPKRYWKNLSETSNIESKEKV</sequence>
<dbReference type="EMBL" id="FNGW01000001">
    <property type="protein sequence ID" value="SDL20666.1"/>
    <property type="molecule type" value="Genomic_DNA"/>
</dbReference>
<keyword evidence="3" id="KW-1185">Reference proteome</keyword>
<protein>
    <submittedName>
        <fullName evidence="2">Probable DNA metabolism protein</fullName>
    </submittedName>
</protein>
<dbReference type="InterPro" id="IPR023875">
    <property type="entry name" value="DNA_repair_put"/>
</dbReference>